<evidence type="ECO:0000313" key="10">
    <source>
        <dbReference type="Proteomes" id="UP000292702"/>
    </source>
</evidence>
<feature type="compositionally biased region" description="Basic and acidic residues" evidence="7">
    <location>
        <begin position="284"/>
        <end position="302"/>
    </location>
</feature>
<comment type="caution">
    <text evidence="9">The sequence shown here is derived from an EMBL/GenBank/DDBJ whole genome shotgun (WGS) entry which is preliminary data.</text>
</comment>
<keyword evidence="2 8" id="KW-0812">Transmembrane</keyword>
<dbReference type="PANTHER" id="PTHR21212">
    <property type="entry name" value="BERNARDINELLI-SEIP CONGENITAL LIPODYSTROPHY 2 HOMOLOG BSCL2 PROTEIN"/>
    <property type="match status" value="1"/>
</dbReference>
<dbReference type="OrthoDB" id="3990054at2759"/>
<dbReference type="STRING" id="92696.A0A4R0RGH9"/>
<dbReference type="PANTHER" id="PTHR21212:SF0">
    <property type="entry name" value="SEIPIN"/>
    <property type="match status" value="1"/>
</dbReference>
<keyword evidence="10" id="KW-1185">Reference proteome</keyword>
<feature type="region of interest" description="Disordered" evidence="7">
    <location>
        <begin position="280"/>
        <end position="302"/>
    </location>
</feature>
<evidence type="ECO:0000256" key="2">
    <source>
        <dbReference type="ARBA" id="ARBA00022692"/>
    </source>
</evidence>
<dbReference type="InterPro" id="IPR009617">
    <property type="entry name" value="Seipin"/>
</dbReference>
<evidence type="ECO:0000256" key="5">
    <source>
        <dbReference type="ARBA" id="ARBA00023098"/>
    </source>
</evidence>
<dbReference type="GO" id="GO:0140042">
    <property type="term" value="P:lipid droplet formation"/>
    <property type="evidence" value="ECO:0007669"/>
    <property type="project" value="UniProtKB-ARBA"/>
</dbReference>
<comment type="subcellular location">
    <subcellularLocation>
        <location evidence="1">Endoplasmic reticulum membrane</location>
        <topology evidence="1">Multi-pass membrane protein</topology>
    </subcellularLocation>
</comment>
<dbReference type="AlphaFoldDB" id="A0A4R0RGH9"/>
<evidence type="ECO:0000256" key="8">
    <source>
        <dbReference type="SAM" id="Phobius"/>
    </source>
</evidence>
<evidence type="ECO:0000256" key="6">
    <source>
        <dbReference type="ARBA" id="ARBA00023136"/>
    </source>
</evidence>
<feature type="transmembrane region" description="Helical" evidence="8">
    <location>
        <begin position="243"/>
        <end position="266"/>
    </location>
</feature>
<gene>
    <name evidence="9" type="ORF">EIP91_006422</name>
</gene>
<accession>A0A4R0RGH9</accession>
<organism evidence="9 10">
    <name type="scientific">Steccherinum ochraceum</name>
    <dbReference type="NCBI Taxonomy" id="92696"/>
    <lineage>
        <taxon>Eukaryota</taxon>
        <taxon>Fungi</taxon>
        <taxon>Dikarya</taxon>
        <taxon>Basidiomycota</taxon>
        <taxon>Agaricomycotina</taxon>
        <taxon>Agaricomycetes</taxon>
        <taxon>Polyporales</taxon>
        <taxon>Steccherinaceae</taxon>
        <taxon>Steccherinum</taxon>
    </lineage>
</organism>
<evidence type="ECO:0008006" key="11">
    <source>
        <dbReference type="Google" id="ProtNLM"/>
    </source>
</evidence>
<dbReference type="EMBL" id="RWJN01000346">
    <property type="protein sequence ID" value="TCD62778.1"/>
    <property type="molecule type" value="Genomic_DNA"/>
</dbReference>
<keyword evidence="4 8" id="KW-1133">Transmembrane helix</keyword>
<dbReference type="Proteomes" id="UP000292702">
    <property type="component" value="Unassembled WGS sequence"/>
</dbReference>
<evidence type="ECO:0000313" key="9">
    <source>
        <dbReference type="EMBL" id="TCD62778.1"/>
    </source>
</evidence>
<dbReference type="GO" id="GO:0006629">
    <property type="term" value="P:lipid metabolic process"/>
    <property type="evidence" value="ECO:0007669"/>
    <property type="project" value="UniProtKB-KW"/>
</dbReference>
<name>A0A4R0RGH9_9APHY</name>
<dbReference type="Pfam" id="PF06775">
    <property type="entry name" value="Seipin"/>
    <property type="match status" value="1"/>
</dbReference>
<evidence type="ECO:0000256" key="7">
    <source>
        <dbReference type="SAM" id="MobiDB-lite"/>
    </source>
</evidence>
<keyword evidence="5" id="KW-0443">Lipid metabolism</keyword>
<sequence length="342" mass="38241">MDVRVKQEDDKAQLRGDIQHDAEGLATESPLLRIPMLLFNMIASAFRLIRPFGPQLIPLVVFALSIPVVVFFSLSAGWFVWRSIAVGWESTIYLQYGDGTPPHAWVDLRNLSPYQPYDVSVQVVVPATEANYALGNFMTTLSIYTPTNKSIASARRPSIVTPPGPSPMSLLYRANRQVHLDIPLLSSFESGQSNARAYIEFGRSDQWRSLGKGEGKELSVSSVQIRGVVVHKGFRGLLTRFPLLTAMASSGAFLFVSFTILASCILPAVEWRLHSVAGDSNNEPYDKPRRQTSRPKAEPERKYTAPYSISGWLQERRQYHSNSLTKFYYDTLASTPFAFISD</sequence>
<feature type="transmembrane region" description="Helical" evidence="8">
    <location>
        <begin position="56"/>
        <end position="81"/>
    </location>
</feature>
<evidence type="ECO:0000256" key="3">
    <source>
        <dbReference type="ARBA" id="ARBA00022824"/>
    </source>
</evidence>
<evidence type="ECO:0000256" key="1">
    <source>
        <dbReference type="ARBA" id="ARBA00004477"/>
    </source>
</evidence>
<proteinExistence type="predicted"/>
<keyword evidence="6 8" id="KW-0472">Membrane</keyword>
<dbReference type="CDD" id="cd23995">
    <property type="entry name" value="Seipin_BSCL2_like"/>
    <property type="match status" value="1"/>
</dbReference>
<protein>
    <recommendedName>
        <fullName evidence="11">Seipin</fullName>
    </recommendedName>
</protein>
<dbReference type="GO" id="GO:0005789">
    <property type="term" value="C:endoplasmic reticulum membrane"/>
    <property type="evidence" value="ECO:0007669"/>
    <property type="project" value="UniProtKB-SubCell"/>
</dbReference>
<evidence type="ECO:0000256" key="4">
    <source>
        <dbReference type="ARBA" id="ARBA00022989"/>
    </source>
</evidence>
<keyword evidence="3" id="KW-0256">Endoplasmic reticulum</keyword>
<reference evidence="9 10" key="1">
    <citation type="submission" date="2018-11" db="EMBL/GenBank/DDBJ databases">
        <title>Genome assembly of Steccherinum ochraceum LE-BIN_3174, the white-rot fungus of the Steccherinaceae family (The Residual Polyporoid clade, Polyporales, Basidiomycota).</title>
        <authorList>
            <person name="Fedorova T.V."/>
            <person name="Glazunova O.A."/>
            <person name="Landesman E.O."/>
            <person name="Moiseenko K.V."/>
            <person name="Psurtseva N.V."/>
            <person name="Savinova O.S."/>
            <person name="Shakhova N.V."/>
            <person name="Tyazhelova T.V."/>
            <person name="Vasina D.V."/>
        </authorList>
    </citation>
    <scope>NUCLEOTIDE SEQUENCE [LARGE SCALE GENOMIC DNA]</scope>
    <source>
        <strain evidence="9 10">LE-BIN_3174</strain>
    </source>
</reference>